<comment type="subcellular location">
    <subcellularLocation>
        <location evidence="1">Membrane</location>
        <topology evidence="1">Multi-pass membrane protein</topology>
    </subcellularLocation>
</comment>
<feature type="transmembrane region" description="Helical" evidence="8">
    <location>
        <begin position="196"/>
        <end position="213"/>
    </location>
</feature>
<dbReference type="Pfam" id="PF00078">
    <property type="entry name" value="RVT_1"/>
    <property type="match status" value="1"/>
</dbReference>
<evidence type="ECO:0000256" key="1">
    <source>
        <dbReference type="ARBA" id="ARBA00004141"/>
    </source>
</evidence>
<evidence type="ECO:0000259" key="9">
    <source>
        <dbReference type="Pfam" id="PF00078"/>
    </source>
</evidence>
<feature type="non-terminal residue" evidence="10">
    <location>
        <position position="1"/>
    </location>
</feature>
<dbReference type="InterPro" id="IPR052055">
    <property type="entry name" value="Hepadnavirus_pol/RT"/>
</dbReference>
<evidence type="ECO:0000256" key="4">
    <source>
        <dbReference type="ARBA" id="ARBA00022989"/>
    </source>
</evidence>
<sequence length="1804" mass="199112">MTVTLTTLISFRTRQALGRFWEGTGLMHQMRGEWFDSVSCLLSFSRHALSTKPEEVSQFRQTLVRLTSLMHGSALDEISGSTDDSYQTIDVMSLDSATLRFLRDCKLKYDWNKVCALQHMIQVLITHNLRIGVLDIPPPILSRVYQTLSRGFVNLLNAVKIKDTNFPFPWAQMIMILLAVHSVFTPCVVTSFMTSYQWAIPVSFVPVFGMFALNQVAAQLEMPFGQDDNDLPLEHFQKEMNQSLLQLMHEMSDHLPTTKPSAKTHVDELRCFVDGGHNDCCPVTMALSDSKVFETLALDTEEDEPEAAVLFPPEAKLEEAQAALPTPEDMGEIKDDNPSRKLVEEKAADKLDDKLQFQATEMEAPLPSSVRPHCICSAKLKLALVVVTVVNVDGGVGCCMDLVVVSETRGWGFAIGGPLVVLEDTGCLWRLSLAFAHLGTYSLRAPRLTMDPTETELNAITDLAGVFTWAGVTGFLEQSLRPAWDTMAASLQVPGSVDAEGNPGPLRDLTLVEQARIESTRRVALLRMGIPPDSMGTPGPVAPAPVAGPGASAPSGQAGAGSRRLKLSAVLDPTLDADVVSLGNLEIQKLYADYKAKFGDHPSAEADPSADQLASLKQVVAAGSVPYADFSLFGPHGLRLLRKQTFTSYTLNVATGEWSKKEQPGPSSYHSWVKAWKVYRTALLLLETVDAERLDAYVDHVRSFVTQFGDSAWWLVYRAENRLRCEHMERLRRTLHDKPAHGYTAARPWNAVFAAAIRDGDYWTRELVTPATLWLSQRPGRAASPNRGGGGQPSTGRRAEEGAEAGSPKKKAKKKRYEGEDQSVKQDGVFVKNRMAAVTSAIFALARTRRWIAPAADPSQLQLNRGPQPVPPVESTYPDYEPWVLVLFSGRRRKGDLPNWLAHYGLMVCCLDLVCDTPCNVLDEAKWSQVEKDINDGNFAACWATTPCGTFSPLREVRPGPRPLRTVEEIEGVGGLSPKEKAQLKEANVLVERTFDALSLIWDHKGTWGLENPVHGSNRPELWQMPLMRQLAQLAELDRTSELVFDQCRLGLSTMKPTKILFSSHAVGFNELRGLKCDHPKGSHESTAGKRTRDASGEHWASRAQGEYPPHLCQVVAHTLFQGIRQRALEALVPKEPRTEREEQNSQALGGMRNPRRSLDRVQGARQVGRALHKLLRGCLAKWPGLKLPARAILRGEKPDELNDKLIDKVREAVLTVLGAPDEVRHRHRTAPAQTPLRAEVLEAWGLATSDPDAAALAGWLDKGAPLGISERIVSNGVFPEVSPSGTVPRATLDHRTLEGWKNYPSAEEEAETLDELLNDYTKRGFCTVVGSAKEAREKLGGEPVLNKLGVLVKEKTDAQGNKVRKARVIWDLRESMVNRACHQGERIILPRLLDVVASLLACYRRGRAPFLAGVDIRDAFMNVPAGSDRRFTATAVPGNRNRKSKYRVILFNALVFGSASSPTIWGRMAAWLGRSTAAVSLSDLQCYVDDPIYVLDGPQEELAASDLAVVLLWTAVAGFPIKLSKATGGKEIEWVGARISCNDAEKAVVVTLPPNKVQALLRDTEKFLNKPVIGARELRSYAGALSFVAGLVPHLRPFLATFWAALSRHDVTNEGKPLRRTRHLIHVKRVSPALRWVRALLSGKTTIERVFYADPPHSDLEIVTDASPWGMGAVRRVGGKPTGYYYTHIPDTVLHKFKAERGLPKYNTLWEGLALLAAFRLWLPALAHGSLFRARSDNLGFLKALSKGSARSAELNVLAREFAFDQATRAYQIKGLEHIPGVTNIQADALSRQFAPEAEDFPK</sequence>
<reference evidence="10" key="1">
    <citation type="submission" date="2021-02" db="EMBL/GenBank/DDBJ databases">
        <authorList>
            <person name="Dougan E. K."/>
            <person name="Rhodes N."/>
            <person name="Thang M."/>
            <person name="Chan C."/>
        </authorList>
    </citation>
    <scope>NUCLEOTIDE SEQUENCE</scope>
</reference>
<feature type="region of interest" description="Disordered" evidence="7">
    <location>
        <begin position="1135"/>
        <end position="1155"/>
    </location>
</feature>
<feature type="compositionally biased region" description="Basic and acidic residues" evidence="7">
    <location>
        <begin position="1135"/>
        <end position="1144"/>
    </location>
</feature>
<proteinExistence type="predicted"/>
<feature type="compositionally biased region" description="Low complexity" evidence="7">
    <location>
        <begin position="544"/>
        <end position="559"/>
    </location>
</feature>
<keyword evidence="2" id="KW-0813">Transport</keyword>
<gene>
    <name evidence="10" type="ORF">SNEC2469_LOCUS14327</name>
</gene>
<evidence type="ECO:0000256" key="5">
    <source>
        <dbReference type="ARBA" id="ARBA00023065"/>
    </source>
</evidence>
<dbReference type="EMBL" id="CAJNJA010022953">
    <property type="protein sequence ID" value="CAE7502932.1"/>
    <property type="molecule type" value="Genomic_DNA"/>
</dbReference>
<keyword evidence="6 8" id="KW-0472">Membrane</keyword>
<feature type="compositionally biased region" description="Basic and acidic residues" evidence="7">
    <location>
        <begin position="1078"/>
        <end position="1101"/>
    </location>
</feature>
<dbReference type="PANTHER" id="PTHR33050:SF7">
    <property type="entry name" value="RIBONUCLEASE H"/>
    <property type="match status" value="1"/>
</dbReference>
<evidence type="ECO:0000256" key="2">
    <source>
        <dbReference type="ARBA" id="ARBA00022448"/>
    </source>
</evidence>
<dbReference type="InterPro" id="IPR044669">
    <property type="entry name" value="YneE/VCCN1/2-like"/>
</dbReference>
<feature type="region of interest" description="Disordered" evidence="7">
    <location>
        <begin position="534"/>
        <end position="559"/>
    </location>
</feature>
<protein>
    <recommendedName>
        <fullName evidence="9">Reverse transcriptase domain-containing protein</fullName>
    </recommendedName>
</protein>
<dbReference type="GO" id="GO:0005254">
    <property type="term" value="F:chloride channel activity"/>
    <property type="evidence" value="ECO:0007669"/>
    <property type="project" value="InterPro"/>
</dbReference>
<feature type="region of interest" description="Disordered" evidence="7">
    <location>
        <begin position="1078"/>
        <end position="1102"/>
    </location>
</feature>
<evidence type="ECO:0000313" key="10">
    <source>
        <dbReference type="EMBL" id="CAE7502932.1"/>
    </source>
</evidence>
<keyword evidence="11" id="KW-1185">Reference proteome</keyword>
<dbReference type="Proteomes" id="UP000601435">
    <property type="component" value="Unassembled WGS sequence"/>
</dbReference>
<feature type="region of interest" description="Disordered" evidence="7">
    <location>
        <begin position="778"/>
        <end position="823"/>
    </location>
</feature>
<evidence type="ECO:0000256" key="6">
    <source>
        <dbReference type="ARBA" id="ARBA00023136"/>
    </source>
</evidence>
<keyword evidence="5" id="KW-0406">Ion transport</keyword>
<dbReference type="SUPFAM" id="SSF56672">
    <property type="entry name" value="DNA/RNA polymerases"/>
    <property type="match status" value="1"/>
</dbReference>
<feature type="transmembrane region" description="Helical" evidence="8">
    <location>
        <begin position="170"/>
        <end position="189"/>
    </location>
</feature>
<comment type="caution">
    <text evidence="10">The sequence shown here is derived from an EMBL/GenBank/DDBJ whole genome shotgun (WGS) entry which is preliminary data.</text>
</comment>
<dbReference type="InterPro" id="IPR000477">
    <property type="entry name" value="RT_dom"/>
</dbReference>
<organism evidence="10 11">
    <name type="scientific">Symbiodinium necroappetens</name>
    <dbReference type="NCBI Taxonomy" id="1628268"/>
    <lineage>
        <taxon>Eukaryota</taxon>
        <taxon>Sar</taxon>
        <taxon>Alveolata</taxon>
        <taxon>Dinophyceae</taxon>
        <taxon>Suessiales</taxon>
        <taxon>Symbiodiniaceae</taxon>
        <taxon>Symbiodinium</taxon>
    </lineage>
</organism>
<dbReference type="Pfam" id="PF25539">
    <property type="entry name" value="Bestrophin_2"/>
    <property type="match status" value="1"/>
</dbReference>
<dbReference type="PANTHER" id="PTHR33050">
    <property type="entry name" value="REVERSE TRANSCRIPTASE DOMAIN-CONTAINING PROTEIN"/>
    <property type="match status" value="1"/>
</dbReference>
<evidence type="ECO:0000256" key="7">
    <source>
        <dbReference type="SAM" id="MobiDB-lite"/>
    </source>
</evidence>
<evidence type="ECO:0000313" key="11">
    <source>
        <dbReference type="Proteomes" id="UP000601435"/>
    </source>
</evidence>
<dbReference type="GO" id="GO:0016020">
    <property type="term" value="C:membrane"/>
    <property type="evidence" value="ECO:0007669"/>
    <property type="project" value="UniProtKB-SubCell"/>
</dbReference>
<keyword evidence="4 8" id="KW-1133">Transmembrane helix</keyword>
<accession>A0A812SU30</accession>
<dbReference type="OrthoDB" id="198652at2759"/>
<keyword evidence="3 8" id="KW-0812">Transmembrane</keyword>
<evidence type="ECO:0000256" key="3">
    <source>
        <dbReference type="ARBA" id="ARBA00022692"/>
    </source>
</evidence>
<evidence type="ECO:0000256" key="8">
    <source>
        <dbReference type="SAM" id="Phobius"/>
    </source>
</evidence>
<name>A0A812SU30_9DINO</name>
<feature type="domain" description="Reverse transcriptase" evidence="9">
    <location>
        <begin position="1405"/>
        <end position="1539"/>
    </location>
</feature>
<dbReference type="InterPro" id="IPR043502">
    <property type="entry name" value="DNA/RNA_pol_sf"/>
</dbReference>